<dbReference type="SUPFAM" id="SSF56784">
    <property type="entry name" value="HAD-like"/>
    <property type="match status" value="2"/>
</dbReference>
<keyword evidence="2" id="KW-1185">Reference proteome</keyword>
<reference evidence="1 2" key="1">
    <citation type="journal article" date="2018" name="Proc. Natl. Acad. Sci. U.S.A.">
        <title>Draft genome sequence of Camellia sinensis var. sinensis provides insights into the evolution of the tea genome and tea quality.</title>
        <authorList>
            <person name="Wei C."/>
            <person name="Yang H."/>
            <person name="Wang S."/>
            <person name="Zhao J."/>
            <person name="Liu C."/>
            <person name="Gao L."/>
            <person name="Xia E."/>
            <person name="Lu Y."/>
            <person name="Tai Y."/>
            <person name="She G."/>
            <person name="Sun J."/>
            <person name="Cao H."/>
            <person name="Tong W."/>
            <person name="Gao Q."/>
            <person name="Li Y."/>
            <person name="Deng W."/>
            <person name="Jiang X."/>
            <person name="Wang W."/>
            <person name="Chen Q."/>
            <person name="Zhang S."/>
            <person name="Li H."/>
            <person name="Wu J."/>
            <person name="Wang P."/>
            <person name="Li P."/>
            <person name="Shi C."/>
            <person name="Zheng F."/>
            <person name="Jian J."/>
            <person name="Huang B."/>
            <person name="Shan D."/>
            <person name="Shi M."/>
            <person name="Fang C."/>
            <person name="Yue Y."/>
            <person name="Li F."/>
            <person name="Li D."/>
            <person name="Wei S."/>
            <person name="Han B."/>
            <person name="Jiang C."/>
            <person name="Yin Y."/>
            <person name="Xia T."/>
            <person name="Zhang Z."/>
            <person name="Bennetzen J.L."/>
            <person name="Zhao S."/>
            <person name="Wan X."/>
        </authorList>
    </citation>
    <scope>NUCLEOTIDE SEQUENCE [LARGE SCALE GENOMIC DNA]</scope>
    <source>
        <strain evidence="2">cv. Shuchazao</strain>
        <tissue evidence="1">Leaf</tissue>
    </source>
</reference>
<comment type="caution">
    <text evidence="1">The sequence shown here is derived from an EMBL/GenBank/DDBJ whole genome shotgun (WGS) entry which is preliminary data.</text>
</comment>
<dbReference type="Pfam" id="PF08645">
    <property type="entry name" value="PNK3P"/>
    <property type="match status" value="2"/>
</dbReference>
<dbReference type="STRING" id="542762.A0A4S4DPR5"/>
<name>A0A4S4DPR5_CAMSN</name>
<dbReference type="InterPro" id="IPR023214">
    <property type="entry name" value="HAD_sf"/>
</dbReference>
<dbReference type="GO" id="GO:0046403">
    <property type="term" value="F:polynucleotide 3'-phosphatase activity"/>
    <property type="evidence" value="ECO:0007669"/>
    <property type="project" value="TreeGrafter"/>
</dbReference>
<dbReference type="PANTHER" id="PTHR12083:SF9">
    <property type="entry name" value="BIFUNCTIONAL POLYNUCLEOTIDE PHOSPHATASE_KINASE"/>
    <property type="match status" value="1"/>
</dbReference>
<dbReference type="PANTHER" id="PTHR12083">
    <property type="entry name" value="BIFUNCTIONAL POLYNUCLEOTIDE PHOSPHATASE/KINASE"/>
    <property type="match status" value="1"/>
</dbReference>
<dbReference type="GO" id="GO:0003690">
    <property type="term" value="F:double-stranded DNA binding"/>
    <property type="evidence" value="ECO:0007669"/>
    <property type="project" value="TreeGrafter"/>
</dbReference>
<organism evidence="1 2">
    <name type="scientific">Camellia sinensis var. sinensis</name>
    <name type="common">China tea</name>
    <dbReference type="NCBI Taxonomy" id="542762"/>
    <lineage>
        <taxon>Eukaryota</taxon>
        <taxon>Viridiplantae</taxon>
        <taxon>Streptophyta</taxon>
        <taxon>Embryophyta</taxon>
        <taxon>Tracheophyta</taxon>
        <taxon>Spermatophyta</taxon>
        <taxon>Magnoliopsida</taxon>
        <taxon>eudicotyledons</taxon>
        <taxon>Gunneridae</taxon>
        <taxon>Pentapetalae</taxon>
        <taxon>asterids</taxon>
        <taxon>Ericales</taxon>
        <taxon>Theaceae</taxon>
        <taxon>Camellia</taxon>
    </lineage>
</organism>
<dbReference type="InterPro" id="IPR006549">
    <property type="entry name" value="HAD-SF_hydro_IIIA"/>
</dbReference>
<evidence type="ECO:0000313" key="1">
    <source>
        <dbReference type="EMBL" id="THG05041.1"/>
    </source>
</evidence>
<dbReference type="NCBIfam" id="TIGR01662">
    <property type="entry name" value="HAD-SF-IIIA"/>
    <property type="match status" value="1"/>
</dbReference>
<dbReference type="Gene3D" id="3.40.50.1000">
    <property type="entry name" value="HAD superfamily/HAD-like"/>
    <property type="match status" value="2"/>
</dbReference>
<evidence type="ECO:0000313" key="2">
    <source>
        <dbReference type="Proteomes" id="UP000306102"/>
    </source>
</evidence>
<protein>
    <submittedName>
        <fullName evidence="1">Uncharacterized protein</fullName>
    </submittedName>
</protein>
<dbReference type="InterPro" id="IPR036412">
    <property type="entry name" value="HAD-like_sf"/>
</dbReference>
<gene>
    <name evidence="1" type="ORF">TEA_027713</name>
</gene>
<accession>A0A4S4DPR5</accession>
<dbReference type="InterPro" id="IPR013954">
    <property type="entry name" value="PNK3P"/>
</dbReference>
<dbReference type="AlphaFoldDB" id="A0A4S4DPR5"/>
<dbReference type="Proteomes" id="UP000306102">
    <property type="component" value="Unassembled WGS sequence"/>
</dbReference>
<dbReference type="EMBL" id="SDRB02010668">
    <property type="protein sequence ID" value="THG05041.1"/>
    <property type="molecule type" value="Genomic_DNA"/>
</dbReference>
<sequence length="358" mass="39928">MANDSLCGGCPVILVQERFSVTLASMNLVIFTNESNIDRWKNKRQVAVDSKIGRLNNFIKHVTVPIQKFCKVLTGNHPCQVFIACGIGKSDGKAEDPFRKPKPGMWHLMEQHFNSGISIDMDQSFYVGDAAGRKDDHSDADIKFAQFAFQCADTMLHSKVNTISLPSLDDITNMMLIRSTSNITKHIFSGLQAVGLKFYVPEEYFDVNFLKFITSTTKQAYSSANLLTGNHPCQVFIACGIGKSDGKAEDPFRKPKPGMWHLMEQHFNSGISIDMDQSFYVGDAAGRKDDHSDADIKFAQFAFQCADTMLHSKVNTISLPSLDDITNMSTSNITKHIFSGLQAVGLKFYVPEEYFDVK</sequence>
<proteinExistence type="predicted"/>
<dbReference type="GO" id="GO:0046404">
    <property type="term" value="F:ATP-dependent polydeoxyribonucleotide 5'-hydroxyl-kinase activity"/>
    <property type="evidence" value="ECO:0007669"/>
    <property type="project" value="TreeGrafter"/>
</dbReference>
<dbReference type="GO" id="GO:0006281">
    <property type="term" value="P:DNA repair"/>
    <property type="evidence" value="ECO:0007669"/>
    <property type="project" value="TreeGrafter"/>
</dbReference>